<comment type="caution">
    <text evidence="1">The sequence shown here is derived from an EMBL/GenBank/DDBJ whole genome shotgun (WGS) entry which is preliminary data.</text>
</comment>
<dbReference type="OrthoDB" id="338999at2"/>
<name>S3V1I8_9LEPT</name>
<organism evidence="1 2">
    <name type="scientific">Leptospira fainei serovar Hurstbridge str. BUT 6</name>
    <dbReference type="NCBI Taxonomy" id="1193011"/>
    <lineage>
        <taxon>Bacteria</taxon>
        <taxon>Pseudomonadati</taxon>
        <taxon>Spirochaetota</taxon>
        <taxon>Spirochaetia</taxon>
        <taxon>Leptospirales</taxon>
        <taxon>Leptospiraceae</taxon>
        <taxon>Leptospira</taxon>
    </lineage>
</organism>
<gene>
    <name evidence="1" type="ORF">LEP1GSC058_2115</name>
</gene>
<dbReference type="AlphaFoldDB" id="S3V1I8"/>
<sequence>MKESFFLKLPSVLLACFFSTLILPVLAWESRDKTDTITDWKAGEIRKTLELKLPKIVFHPDDPDYNREGTAKNLTEARNIAKEKLREDLKKYLFRGMENLRLDSGRLLREKIAEDESFREVFQELYEKDPIEIENRFKENRLNATGILPLKGNKGIFAHILLPYGSENFPEPTASDLPSDAYTGLIVDARHLKAEPALFPEIRNEDGISLYSPLFLKKGAIVNNGFVMYLSDPKEAMKREFTGDKPYVAMALSASGKYPVDLVISIEDGDRILASPKTKEALRKGKVIILLGKPEK</sequence>
<accession>S3V1I8</accession>
<reference evidence="1" key="1">
    <citation type="submission" date="2013-04" db="EMBL/GenBank/DDBJ databases">
        <authorList>
            <person name="Harkins D.M."/>
            <person name="Durkin A.S."/>
            <person name="Selengut J.D."/>
            <person name="Sanka R."/>
            <person name="DePew J."/>
            <person name="Purushe J."/>
            <person name="Ahmed A."/>
            <person name="van der Linden H."/>
            <person name="Goris M.G.A."/>
            <person name="Hartskeerl R.A."/>
            <person name="Vinetz J.M."/>
            <person name="Sutton G.G."/>
            <person name="Nelson W.C."/>
            <person name="Fouts D.E."/>
        </authorList>
    </citation>
    <scope>NUCLEOTIDE SEQUENCE [LARGE SCALE GENOMIC DNA]</scope>
    <source>
        <strain evidence="1">BUT 6</strain>
    </source>
</reference>
<evidence type="ECO:0000313" key="2">
    <source>
        <dbReference type="Proteomes" id="UP000014540"/>
    </source>
</evidence>
<protein>
    <submittedName>
        <fullName evidence="1">Uncharacterized protein</fullName>
    </submittedName>
</protein>
<dbReference type="EMBL" id="AKWZ02000003">
    <property type="protein sequence ID" value="EPG75308.1"/>
    <property type="molecule type" value="Genomic_DNA"/>
</dbReference>
<dbReference type="Proteomes" id="UP000014540">
    <property type="component" value="Unassembled WGS sequence"/>
</dbReference>
<proteinExistence type="predicted"/>
<keyword evidence="2" id="KW-1185">Reference proteome</keyword>
<dbReference type="STRING" id="1193011.LEP1GSC058_2115"/>
<evidence type="ECO:0000313" key="1">
    <source>
        <dbReference type="EMBL" id="EPG75308.1"/>
    </source>
</evidence>
<dbReference type="RefSeq" id="WP_016548399.1">
    <property type="nucleotide sequence ID" value="NZ_AKWZ02000003.1"/>
</dbReference>